<evidence type="ECO:0000256" key="1">
    <source>
        <dbReference type="SAM" id="SignalP"/>
    </source>
</evidence>
<feature type="chain" id="PRO_5042835644" evidence="1">
    <location>
        <begin position="23"/>
        <end position="99"/>
    </location>
</feature>
<keyword evidence="1" id="KW-0732">Signal</keyword>
<organism evidence="2 3">
    <name type="scientific">Exophiala dermatitidis</name>
    <name type="common">Black yeast-like fungus</name>
    <name type="synonym">Wangiella dermatitidis</name>
    <dbReference type="NCBI Taxonomy" id="5970"/>
    <lineage>
        <taxon>Eukaryota</taxon>
        <taxon>Fungi</taxon>
        <taxon>Dikarya</taxon>
        <taxon>Ascomycota</taxon>
        <taxon>Pezizomycotina</taxon>
        <taxon>Eurotiomycetes</taxon>
        <taxon>Chaetothyriomycetidae</taxon>
        <taxon>Chaetothyriales</taxon>
        <taxon>Herpotrichiellaceae</taxon>
        <taxon>Exophiala</taxon>
    </lineage>
</organism>
<protein>
    <submittedName>
        <fullName evidence="2">Uncharacterized protein</fullName>
    </submittedName>
</protein>
<name>A0AAN6EU66_EXODE</name>
<sequence length="99" mass="11328">MPLYQMMPSSCFCLCPSLLVLSEVLEFLQYVTLISTGDGDTTLCLAYDAQMLGFPDEQTETVTFRVKKMSYFTKFNSQHYQARRTLVPRGRSDHSTLQV</sequence>
<evidence type="ECO:0000313" key="3">
    <source>
        <dbReference type="Proteomes" id="UP001161757"/>
    </source>
</evidence>
<accession>A0AAN6EU66</accession>
<dbReference type="Proteomes" id="UP001161757">
    <property type="component" value="Unassembled WGS sequence"/>
</dbReference>
<reference evidence="2" key="1">
    <citation type="submission" date="2023-01" db="EMBL/GenBank/DDBJ databases">
        <title>Exophiala dermititidis isolated from Cystic Fibrosis Patient.</title>
        <authorList>
            <person name="Kurbessoian T."/>
            <person name="Crocker A."/>
            <person name="Murante D."/>
            <person name="Hogan D.A."/>
            <person name="Stajich J.E."/>
        </authorList>
    </citation>
    <scope>NUCLEOTIDE SEQUENCE</scope>
    <source>
        <strain evidence="2">Ex8</strain>
    </source>
</reference>
<gene>
    <name evidence="2" type="ORF">HRR80_005901</name>
</gene>
<dbReference type="EMBL" id="JAJGCB010000011">
    <property type="protein sequence ID" value="KAJ8990416.1"/>
    <property type="molecule type" value="Genomic_DNA"/>
</dbReference>
<proteinExistence type="predicted"/>
<comment type="caution">
    <text evidence="2">The sequence shown here is derived from an EMBL/GenBank/DDBJ whole genome shotgun (WGS) entry which is preliminary data.</text>
</comment>
<feature type="signal peptide" evidence="1">
    <location>
        <begin position="1"/>
        <end position="22"/>
    </location>
</feature>
<dbReference type="AlphaFoldDB" id="A0AAN6EU66"/>
<evidence type="ECO:0000313" key="2">
    <source>
        <dbReference type="EMBL" id="KAJ8990416.1"/>
    </source>
</evidence>